<dbReference type="RefSeq" id="WP_272172228.1">
    <property type="nucleotide sequence ID" value="NZ_JAQOSL010000047.1"/>
</dbReference>
<protein>
    <submittedName>
        <fullName evidence="1">Uncharacterized protein</fullName>
    </submittedName>
</protein>
<sequence length="59" mass="6569">MHLWQRVDSRAHFTGALDEVLVVERASSDDDVAGSWAGDPAARRGAILWLPMDRVDRGH</sequence>
<dbReference type="Proteomes" id="UP001596112">
    <property type="component" value="Unassembled WGS sequence"/>
</dbReference>
<name>A0ABW1B799_9ACTN</name>
<organism evidence="1 2">
    <name type="scientific">Streptomyces heilongjiangensis</name>
    <dbReference type="NCBI Taxonomy" id="945052"/>
    <lineage>
        <taxon>Bacteria</taxon>
        <taxon>Bacillati</taxon>
        <taxon>Actinomycetota</taxon>
        <taxon>Actinomycetes</taxon>
        <taxon>Kitasatosporales</taxon>
        <taxon>Streptomycetaceae</taxon>
        <taxon>Streptomyces</taxon>
    </lineage>
</organism>
<evidence type="ECO:0000313" key="1">
    <source>
        <dbReference type="EMBL" id="MFC5808817.1"/>
    </source>
</evidence>
<dbReference type="EMBL" id="JBHSNZ010000008">
    <property type="protein sequence ID" value="MFC5808817.1"/>
    <property type="molecule type" value="Genomic_DNA"/>
</dbReference>
<comment type="caution">
    <text evidence="1">The sequence shown here is derived from an EMBL/GenBank/DDBJ whole genome shotgun (WGS) entry which is preliminary data.</text>
</comment>
<proteinExistence type="predicted"/>
<keyword evidence="2" id="KW-1185">Reference proteome</keyword>
<evidence type="ECO:0000313" key="2">
    <source>
        <dbReference type="Proteomes" id="UP001596112"/>
    </source>
</evidence>
<reference evidence="2" key="1">
    <citation type="journal article" date="2019" name="Int. J. Syst. Evol. Microbiol.">
        <title>The Global Catalogue of Microorganisms (GCM) 10K type strain sequencing project: providing services to taxonomists for standard genome sequencing and annotation.</title>
        <authorList>
            <consortium name="The Broad Institute Genomics Platform"/>
            <consortium name="The Broad Institute Genome Sequencing Center for Infectious Disease"/>
            <person name="Wu L."/>
            <person name="Ma J."/>
        </authorList>
    </citation>
    <scope>NUCLEOTIDE SEQUENCE [LARGE SCALE GENOMIC DNA]</scope>
    <source>
        <strain evidence="2">JCM 9918</strain>
    </source>
</reference>
<accession>A0ABW1B799</accession>
<gene>
    <name evidence="1" type="ORF">ACFQGO_15090</name>
</gene>